<name>A0AAX4PAC8_9CHLO</name>
<reference evidence="2 3" key="1">
    <citation type="submission" date="2024-03" db="EMBL/GenBank/DDBJ databases">
        <title>Complete genome sequence of the green alga Chloropicon roscoffensis RCC1871.</title>
        <authorList>
            <person name="Lemieux C."/>
            <person name="Pombert J.-F."/>
            <person name="Otis C."/>
            <person name="Turmel M."/>
        </authorList>
    </citation>
    <scope>NUCLEOTIDE SEQUENCE [LARGE SCALE GENOMIC DNA]</scope>
    <source>
        <strain evidence="2 3">RCC1871</strain>
    </source>
</reference>
<evidence type="ECO:0000313" key="3">
    <source>
        <dbReference type="Proteomes" id="UP001472866"/>
    </source>
</evidence>
<dbReference type="EMBL" id="CP151506">
    <property type="protein sequence ID" value="WZN62495.1"/>
    <property type="molecule type" value="Genomic_DNA"/>
</dbReference>
<organism evidence="2 3">
    <name type="scientific">Chloropicon roscoffensis</name>
    <dbReference type="NCBI Taxonomy" id="1461544"/>
    <lineage>
        <taxon>Eukaryota</taxon>
        <taxon>Viridiplantae</taxon>
        <taxon>Chlorophyta</taxon>
        <taxon>Chloropicophyceae</taxon>
        <taxon>Chloropicales</taxon>
        <taxon>Chloropicaceae</taxon>
        <taxon>Chloropicon</taxon>
    </lineage>
</organism>
<feature type="region of interest" description="Disordered" evidence="1">
    <location>
        <begin position="1"/>
        <end position="44"/>
    </location>
</feature>
<gene>
    <name evidence="2" type="ORF">HKI87_06g40320</name>
</gene>
<evidence type="ECO:0000256" key="1">
    <source>
        <dbReference type="SAM" id="MobiDB-lite"/>
    </source>
</evidence>
<evidence type="ECO:0000313" key="2">
    <source>
        <dbReference type="EMBL" id="WZN62495.1"/>
    </source>
</evidence>
<proteinExistence type="predicted"/>
<accession>A0AAX4PAC8</accession>
<dbReference type="AlphaFoldDB" id="A0AAX4PAC8"/>
<sequence length="274" mass="29706">MVAKGLKVRAGRGRGQGHRGRRRENPRPDSRQKPPRVAAFFRGVGRKQRLGETLGDDVGTVSQRHEEGCARRHVLLGVLGVMSAMAPWSETPAQASDPPPAGRFVLPCSPSQTKCVSTASFNKPAQYTSPWVVPQGTTMSDAARQLTTALRDVGGEGTKVETLIIPEKGAVRVTASVPKGWGDDMRFSLRPDEEKQGAILCTFTVVGGSGAFNLPDPPACATEGCITGPPQRKYVDLIRDRLGWLPLETDEDKKWVQVMGPFLIDPDDYVSAFD</sequence>
<feature type="compositionally biased region" description="Basic residues" evidence="1">
    <location>
        <begin position="1"/>
        <end position="22"/>
    </location>
</feature>
<keyword evidence="3" id="KW-1185">Reference proteome</keyword>
<dbReference type="Proteomes" id="UP001472866">
    <property type="component" value="Chromosome 06"/>
</dbReference>
<protein>
    <submittedName>
        <fullName evidence="2">Uncharacterized protein</fullName>
    </submittedName>
</protein>
<feature type="compositionally biased region" description="Basic and acidic residues" evidence="1">
    <location>
        <begin position="23"/>
        <end position="32"/>
    </location>
</feature>